<name>A0A7W5AUA2_9BACL</name>
<reference evidence="1 2" key="1">
    <citation type="submission" date="2020-08" db="EMBL/GenBank/DDBJ databases">
        <title>Genomic Encyclopedia of Type Strains, Phase III (KMG-III): the genomes of soil and plant-associated and newly described type strains.</title>
        <authorList>
            <person name="Whitman W."/>
        </authorList>
    </citation>
    <scope>NUCLEOTIDE SEQUENCE [LARGE SCALE GENOMIC DNA]</scope>
    <source>
        <strain evidence="1 2">CECT 5862</strain>
    </source>
</reference>
<dbReference type="RefSeq" id="WP_183597527.1">
    <property type="nucleotide sequence ID" value="NZ_JACHXK010000002.1"/>
</dbReference>
<comment type="caution">
    <text evidence="1">The sequence shown here is derived from an EMBL/GenBank/DDBJ whole genome shotgun (WGS) entry which is preliminary data.</text>
</comment>
<dbReference type="AlphaFoldDB" id="A0A7W5AUA2"/>
<proteinExistence type="predicted"/>
<evidence type="ECO:0000313" key="2">
    <source>
        <dbReference type="Proteomes" id="UP000570361"/>
    </source>
</evidence>
<sequence>MSNKGMNDSPAGIRQGLLALGKEMVFNFRVKAERLSIFSTPTVQFSQCGGKSKLPTMMITLAREGEPYTSREDSRWHRFSTNKEADIDVRFNEARKADRRAAA</sequence>
<keyword evidence="2" id="KW-1185">Reference proteome</keyword>
<evidence type="ECO:0000313" key="1">
    <source>
        <dbReference type="EMBL" id="MBB3108900.1"/>
    </source>
</evidence>
<gene>
    <name evidence="1" type="ORF">FHS18_000952</name>
</gene>
<dbReference type="Proteomes" id="UP000570361">
    <property type="component" value="Unassembled WGS sequence"/>
</dbReference>
<protein>
    <submittedName>
        <fullName evidence="1">Uncharacterized protein</fullName>
    </submittedName>
</protein>
<accession>A0A7W5AUA2</accession>
<dbReference type="EMBL" id="JACHXK010000002">
    <property type="protein sequence ID" value="MBB3108900.1"/>
    <property type="molecule type" value="Genomic_DNA"/>
</dbReference>
<organism evidence="1 2">
    <name type="scientific">Paenibacillus phyllosphaerae</name>
    <dbReference type="NCBI Taxonomy" id="274593"/>
    <lineage>
        <taxon>Bacteria</taxon>
        <taxon>Bacillati</taxon>
        <taxon>Bacillota</taxon>
        <taxon>Bacilli</taxon>
        <taxon>Bacillales</taxon>
        <taxon>Paenibacillaceae</taxon>
        <taxon>Paenibacillus</taxon>
    </lineage>
</organism>